<name>A0ABU6QK82_9FABA</name>
<evidence type="ECO:0000256" key="1">
    <source>
        <dbReference type="SAM" id="MobiDB-lite"/>
    </source>
</evidence>
<proteinExistence type="predicted"/>
<feature type="region of interest" description="Disordered" evidence="1">
    <location>
        <begin position="106"/>
        <end position="125"/>
    </location>
</feature>
<reference evidence="2 3" key="1">
    <citation type="journal article" date="2023" name="Plants (Basel)">
        <title>Bridging the Gap: Combining Genomics and Transcriptomics Approaches to Understand Stylosanthes scabra, an Orphan Legume from the Brazilian Caatinga.</title>
        <authorList>
            <person name="Ferreira-Neto J.R.C."/>
            <person name="da Silva M.D."/>
            <person name="Binneck E."/>
            <person name="de Melo N.F."/>
            <person name="da Silva R.H."/>
            <person name="de Melo A.L.T.M."/>
            <person name="Pandolfi V."/>
            <person name="Bustamante F.O."/>
            <person name="Brasileiro-Vidal A.C."/>
            <person name="Benko-Iseppon A.M."/>
        </authorList>
    </citation>
    <scope>NUCLEOTIDE SEQUENCE [LARGE SCALE GENOMIC DNA]</scope>
    <source>
        <tissue evidence="2">Leaves</tissue>
    </source>
</reference>
<gene>
    <name evidence="2" type="ORF">PIB30_056005</name>
</gene>
<comment type="caution">
    <text evidence="2">The sequence shown here is derived from an EMBL/GenBank/DDBJ whole genome shotgun (WGS) entry which is preliminary data.</text>
</comment>
<dbReference type="Proteomes" id="UP001341840">
    <property type="component" value="Unassembled WGS sequence"/>
</dbReference>
<evidence type="ECO:0000313" key="2">
    <source>
        <dbReference type="EMBL" id="MED6111831.1"/>
    </source>
</evidence>
<evidence type="ECO:0000313" key="3">
    <source>
        <dbReference type="Proteomes" id="UP001341840"/>
    </source>
</evidence>
<feature type="compositionally biased region" description="Polar residues" evidence="1">
    <location>
        <begin position="109"/>
        <end position="125"/>
    </location>
</feature>
<keyword evidence="3" id="KW-1185">Reference proteome</keyword>
<dbReference type="EMBL" id="JASCZI010000443">
    <property type="protein sequence ID" value="MED6111831.1"/>
    <property type="molecule type" value="Genomic_DNA"/>
</dbReference>
<sequence length="125" mass="14104">MRTLEDRWKAYKYGLHNKYFFPNKRKEEILAEIPSEISPVEWTTFEKISEHLPEDQERAATEGVPSKVLAHLDDAIEKIYGPKNGKGVRDFSSAICSGGFGKSKRIFGESNSGGTNNISQQHVEC</sequence>
<organism evidence="2 3">
    <name type="scientific">Stylosanthes scabra</name>
    <dbReference type="NCBI Taxonomy" id="79078"/>
    <lineage>
        <taxon>Eukaryota</taxon>
        <taxon>Viridiplantae</taxon>
        <taxon>Streptophyta</taxon>
        <taxon>Embryophyta</taxon>
        <taxon>Tracheophyta</taxon>
        <taxon>Spermatophyta</taxon>
        <taxon>Magnoliopsida</taxon>
        <taxon>eudicotyledons</taxon>
        <taxon>Gunneridae</taxon>
        <taxon>Pentapetalae</taxon>
        <taxon>rosids</taxon>
        <taxon>fabids</taxon>
        <taxon>Fabales</taxon>
        <taxon>Fabaceae</taxon>
        <taxon>Papilionoideae</taxon>
        <taxon>50 kb inversion clade</taxon>
        <taxon>dalbergioids sensu lato</taxon>
        <taxon>Dalbergieae</taxon>
        <taxon>Pterocarpus clade</taxon>
        <taxon>Stylosanthes</taxon>
    </lineage>
</organism>
<accession>A0ABU6QK82</accession>
<protein>
    <submittedName>
        <fullName evidence="2">Uncharacterized protein</fullName>
    </submittedName>
</protein>